<comment type="caution">
    <text evidence="3">The sequence shown here is derived from an EMBL/GenBank/DDBJ whole genome shotgun (WGS) entry which is preliminary data.</text>
</comment>
<accession>A0A846YJD6</accession>
<dbReference type="PANTHER" id="PTHR43767:SF1">
    <property type="entry name" value="NONRIBOSOMAL PEPTIDE SYNTHASE PES1 (EUROFUNG)-RELATED"/>
    <property type="match status" value="1"/>
</dbReference>
<reference evidence="3 4" key="1">
    <citation type="submission" date="2020-04" db="EMBL/GenBank/DDBJ databases">
        <title>MicrobeNet Type strains.</title>
        <authorList>
            <person name="Nicholson A.C."/>
        </authorList>
    </citation>
    <scope>NUCLEOTIDE SEQUENCE [LARGE SCALE GENOMIC DNA]</scope>
    <source>
        <strain evidence="3 4">JCM 3332</strain>
    </source>
</reference>
<keyword evidence="4" id="KW-1185">Reference proteome</keyword>
<dbReference type="SUPFAM" id="SSF56801">
    <property type="entry name" value="Acetyl-CoA synthetase-like"/>
    <property type="match status" value="1"/>
</dbReference>
<evidence type="ECO:0000313" key="4">
    <source>
        <dbReference type="Proteomes" id="UP000570678"/>
    </source>
</evidence>
<evidence type="ECO:0000313" key="3">
    <source>
        <dbReference type="EMBL" id="NKY57770.1"/>
    </source>
</evidence>
<evidence type="ECO:0000259" key="2">
    <source>
        <dbReference type="Pfam" id="PF13193"/>
    </source>
</evidence>
<dbReference type="AlphaFoldDB" id="A0A846YJD6"/>
<proteinExistence type="predicted"/>
<dbReference type="InterPro" id="IPR025110">
    <property type="entry name" value="AMP-bd_C"/>
</dbReference>
<organism evidence="3 4">
    <name type="scientific">Nocardia flavorosea</name>
    <dbReference type="NCBI Taxonomy" id="53429"/>
    <lineage>
        <taxon>Bacteria</taxon>
        <taxon>Bacillati</taxon>
        <taxon>Actinomycetota</taxon>
        <taxon>Actinomycetes</taxon>
        <taxon>Mycobacteriales</taxon>
        <taxon>Nocardiaceae</taxon>
        <taxon>Nocardia</taxon>
    </lineage>
</organism>
<dbReference type="Gene3D" id="3.30.300.30">
    <property type="match status" value="1"/>
</dbReference>
<evidence type="ECO:0000259" key="1">
    <source>
        <dbReference type="Pfam" id="PF00501"/>
    </source>
</evidence>
<keyword evidence="3" id="KW-0436">Ligase</keyword>
<sequence length="527" mass="55852">MKSLYSNFGAALLSIQALRAPDAPALTYRGGQQLSYADLDRRVNKVGNALLEAGVQPGDRVATLLDSTLSVAENYLAQTKIGSVLCALNPYWSHDTLTQIVSRIDASVFVYDAKFDDVVGEARAVLPRIERWIRVGEPQDDGEAIDLVPLIARAPEDEPPLGAGGDDLLALFFTSGTTGLPKAVRYTHASGLAIAQALWRDVPAWRGASLGTGPIIWGVGFIAVAAPALAAGMRLVLEDSFAPAQALQTIANEGITHISVTPSFFTELLSIPGQEEADLSTLRVAMLGGEPLLPSLQRKITERLPGLALYGYFGQTEAPYSVIGRRDEGDLPQGVVGWSRSDGAVRVVDQNGNPIRNRVGAIQLRGPHVMSGYDGRPDATAEVLRDGWFMGGDVGSVDDDDRLTVLGRRSDAIERAGALIMPAQVEEAAARLEGVGEAGAVGIDTGNGETRILLVVSPIPGSEPDAVVLHSALRSALPPAAVPDRVVVTDELPHANDGSGGRGKLLRRVLAERFGDLVTAEHKNEQV</sequence>
<dbReference type="PANTHER" id="PTHR43767">
    <property type="entry name" value="LONG-CHAIN-FATTY-ACID--COA LIGASE"/>
    <property type="match status" value="1"/>
</dbReference>
<dbReference type="Gene3D" id="3.40.50.12780">
    <property type="entry name" value="N-terminal domain of ligase-like"/>
    <property type="match status" value="1"/>
</dbReference>
<gene>
    <name evidence="3" type="ORF">HGA15_16760</name>
</gene>
<dbReference type="RefSeq" id="WP_062978228.1">
    <property type="nucleotide sequence ID" value="NZ_JAAXOT010000008.1"/>
</dbReference>
<dbReference type="InterPro" id="IPR020845">
    <property type="entry name" value="AMP-binding_CS"/>
</dbReference>
<dbReference type="InterPro" id="IPR042099">
    <property type="entry name" value="ANL_N_sf"/>
</dbReference>
<dbReference type="InterPro" id="IPR050237">
    <property type="entry name" value="ATP-dep_AMP-bd_enzyme"/>
</dbReference>
<dbReference type="InterPro" id="IPR045851">
    <property type="entry name" value="AMP-bd_C_sf"/>
</dbReference>
<name>A0A846YJD6_9NOCA</name>
<feature type="domain" description="AMP-binding enzyme C-terminal" evidence="2">
    <location>
        <begin position="424"/>
        <end position="495"/>
    </location>
</feature>
<dbReference type="InterPro" id="IPR000873">
    <property type="entry name" value="AMP-dep_synth/lig_dom"/>
</dbReference>
<dbReference type="Pfam" id="PF00501">
    <property type="entry name" value="AMP-binding"/>
    <property type="match status" value="1"/>
</dbReference>
<dbReference type="PROSITE" id="PS00455">
    <property type="entry name" value="AMP_BINDING"/>
    <property type="match status" value="1"/>
</dbReference>
<protein>
    <submittedName>
        <fullName evidence="3">Acyl--CoA ligase</fullName>
    </submittedName>
</protein>
<dbReference type="GO" id="GO:0016878">
    <property type="term" value="F:acid-thiol ligase activity"/>
    <property type="evidence" value="ECO:0007669"/>
    <property type="project" value="UniProtKB-ARBA"/>
</dbReference>
<feature type="domain" description="AMP-dependent synthetase/ligase" evidence="1">
    <location>
        <begin position="16"/>
        <end position="373"/>
    </location>
</feature>
<dbReference type="Proteomes" id="UP000570678">
    <property type="component" value="Unassembled WGS sequence"/>
</dbReference>
<dbReference type="Pfam" id="PF13193">
    <property type="entry name" value="AMP-binding_C"/>
    <property type="match status" value="1"/>
</dbReference>
<dbReference type="EMBL" id="JAAXOT010000008">
    <property type="protein sequence ID" value="NKY57770.1"/>
    <property type="molecule type" value="Genomic_DNA"/>
</dbReference>